<gene>
    <name evidence="2" type="ORF">BO94DRAFT_388435</name>
</gene>
<dbReference type="AlphaFoldDB" id="A0A317X2X2"/>
<protein>
    <submittedName>
        <fullName evidence="2">Uncharacterized protein</fullName>
    </submittedName>
</protein>
<dbReference type="EMBL" id="MSFK01000009">
    <property type="protein sequence ID" value="PWY91338.1"/>
    <property type="molecule type" value="Genomic_DNA"/>
</dbReference>
<organism evidence="2 3">
    <name type="scientific">Aspergillus sclerotioniger CBS 115572</name>
    <dbReference type="NCBI Taxonomy" id="1450535"/>
    <lineage>
        <taxon>Eukaryota</taxon>
        <taxon>Fungi</taxon>
        <taxon>Dikarya</taxon>
        <taxon>Ascomycota</taxon>
        <taxon>Pezizomycotina</taxon>
        <taxon>Eurotiomycetes</taxon>
        <taxon>Eurotiomycetidae</taxon>
        <taxon>Eurotiales</taxon>
        <taxon>Aspergillaceae</taxon>
        <taxon>Aspergillus</taxon>
        <taxon>Aspergillus subgen. Circumdati</taxon>
    </lineage>
</organism>
<keyword evidence="1" id="KW-1133">Transmembrane helix</keyword>
<sequence length="105" mass="12054">MRLNWAGNSMEMTAAIFVWKGILSVGCIQMPVQSKLRVRERPAHAVDNMSYPVVCLLGLPTGLVLPSLLLQQTRETAMKFYRLPYNPFLHHIFDNQFPQLRRAGR</sequence>
<comment type="caution">
    <text evidence="2">The sequence shown here is derived from an EMBL/GenBank/DDBJ whole genome shotgun (WGS) entry which is preliminary data.</text>
</comment>
<dbReference type="Proteomes" id="UP000246702">
    <property type="component" value="Unassembled WGS sequence"/>
</dbReference>
<reference evidence="2 3" key="1">
    <citation type="submission" date="2016-12" db="EMBL/GenBank/DDBJ databases">
        <title>The genomes of Aspergillus section Nigri reveals drivers in fungal speciation.</title>
        <authorList>
            <consortium name="DOE Joint Genome Institute"/>
            <person name="Vesth T.C."/>
            <person name="Nybo J."/>
            <person name="Theobald S."/>
            <person name="Brandl J."/>
            <person name="Frisvad J.C."/>
            <person name="Nielsen K.F."/>
            <person name="Lyhne E.K."/>
            <person name="Kogle M.E."/>
            <person name="Kuo A."/>
            <person name="Riley R."/>
            <person name="Clum A."/>
            <person name="Nolan M."/>
            <person name="Lipzen A."/>
            <person name="Salamov A."/>
            <person name="Henrissat B."/>
            <person name="Wiebenga A."/>
            <person name="De Vries R.P."/>
            <person name="Grigoriev I.V."/>
            <person name="Mortensen U.H."/>
            <person name="Andersen M.R."/>
            <person name="Baker S.E."/>
        </authorList>
    </citation>
    <scope>NUCLEOTIDE SEQUENCE [LARGE SCALE GENOMIC DNA]</scope>
    <source>
        <strain evidence="2 3">CBS 115572</strain>
    </source>
</reference>
<feature type="transmembrane region" description="Helical" evidence="1">
    <location>
        <begin position="51"/>
        <end position="70"/>
    </location>
</feature>
<evidence type="ECO:0000313" key="2">
    <source>
        <dbReference type="EMBL" id="PWY91338.1"/>
    </source>
</evidence>
<proteinExistence type="predicted"/>
<evidence type="ECO:0000256" key="1">
    <source>
        <dbReference type="SAM" id="Phobius"/>
    </source>
</evidence>
<evidence type="ECO:0000313" key="3">
    <source>
        <dbReference type="Proteomes" id="UP000246702"/>
    </source>
</evidence>
<accession>A0A317X2X2</accession>
<name>A0A317X2X2_9EURO</name>
<keyword evidence="1" id="KW-0472">Membrane</keyword>
<keyword evidence="1" id="KW-0812">Transmembrane</keyword>
<dbReference type="RefSeq" id="XP_025469066.1">
    <property type="nucleotide sequence ID" value="XM_025607308.1"/>
</dbReference>
<keyword evidence="3" id="KW-1185">Reference proteome</keyword>
<dbReference type="GeneID" id="37109451"/>
<feature type="transmembrane region" description="Helical" evidence="1">
    <location>
        <begin position="12"/>
        <end position="31"/>
    </location>
</feature>